<dbReference type="GO" id="GO:0008710">
    <property type="term" value="F:8-amino-7-oxononanoate synthase activity"/>
    <property type="evidence" value="ECO:0007669"/>
    <property type="project" value="UniProtKB-EC"/>
</dbReference>
<comment type="caution">
    <text evidence="14">The sequence shown here is derived from an EMBL/GenBank/DDBJ whole genome shotgun (WGS) entry which is preliminary data.</text>
</comment>
<dbReference type="AlphaFoldDB" id="A0A850P577"/>
<evidence type="ECO:0000256" key="12">
    <source>
        <dbReference type="RuleBase" id="RU003693"/>
    </source>
</evidence>
<evidence type="ECO:0000256" key="1">
    <source>
        <dbReference type="ARBA" id="ARBA00001933"/>
    </source>
</evidence>
<proteinExistence type="inferred from homology"/>
<dbReference type="PANTHER" id="PTHR13693:SF100">
    <property type="entry name" value="8-AMINO-7-OXONONANOATE SYNTHASE"/>
    <property type="match status" value="1"/>
</dbReference>
<evidence type="ECO:0000256" key="7">
    <source>
        <dbReference type="ARBA" id="ARBA00022756"/>
    </source>
</evidence>
<organism evidence="14 15">
    <name type="scientific">Ameyamaea chiangmaiensis</name>
    <dbReference type="NCBI Taxonomy" id="442969"/>
    <lineage>
        <taxon>Bacteria</taxon>
        <taxon>Pseudomonadati</taxon>
        <taxon>Pseudomonadota</taxon>
        <taxon>Alphaproteobacteria</taxon>
        <taxon>Acetobacterales</taxon>
        <taxon>Acetobacteraceae</taxon>
        <taxon>Ameyamaea</taxon>
    </lineage>
</organism>
<dbReference type="Pfam" id="PF00155">
    <property type="entry name" value="Aminotran_1_2"/>
    <property type="match status" value="1"/>
</dbReference>
<comment type="similarity">
    <text evidence="3">Belongs to the class-II pyridoxal-phosphate-dependent aminotransferase family. BioF subfamily.</text>
</comment>
<evidence type="ECO:0000256" key="2">
    <source>
        <dbReference type="ARBA" id="ARBA00004746"/>
    </source>
</evidence>
<evidence type="ECO:0000313" key="15">
    <source>
        <dbReference type="Proteomes" id="UP000585665"/>
    </source>
</evidence>
<keyword evidence="8 12" id="KW-0663">Pyridoxal phosphate</keyword>
<reference evidence="14 15" key="1">
    <citation type="submission" date="2020-06" db="EMBL/GenBank/DDBJ databases">
        <title>Description of novel acetic acid bacteria.</title>
        <authorList>
            <person name="Sombolestani A."/>
        </authorList>
    </citation>
    <scope>NUCLEOTIDE SEQUENCE [LARGE SCALE GENOMIC DNA]</scope>
    <source>
        <strain evidence="14 15">LMG 27010</strain>
    </source>
</reference>
<evidence type="ECO:0000259" key="13">
    <source>
        <dbReference type="Pfam" id="PF00155"/>
    </source>
</evidence>
<dbReference type="EMBL" id="JABXXR010000017">
    <property type="protein sequence ID" value="NVN39787.1"/>
    <property type="molecule type" value="Genomic_DNA"/>
</dbReference>
<evidence type="ECO:0000256" key="10">
    <source>
        <dbReference type="ARBA" id="ARBA00033381"/>
    </source>
</evidence>
<dbReference type="GO" id="GO:0009102">
    <property type="term" value="P:biotin biosynthetic process"/>
    <property type="evidence" value="ECO:0007669"/>
    <property type="project" value="UniProtKB-KW"/>
</dbReference>
<sequence length="394" mass="41604">MTRFDAYCQTALLDRARRHLLRTPRPVSASRPGYVTSDGADLVDLSSNDYLGLAHHPVVRERAALWAQRHGAGARASRLVTGTLDLHLRIEARLAAFKGCEAAVLFASGWQANASVLPALAALALETTGSPLRVYADRLNHASLHHGVAAAGLRQVRFGHNDLGHLETLLARDAHRPGLRLIATESVFSMDGDRADLPALRALADRFDAFLYVDEAHATGVLGPGGRGLAAGVGVDLVMGTFSKAFGAMGAYVAGSKPLCAWLANVASGFVFSTAPPPAVLGAVDAGLDLIPTMDAERARLHRHGARVRQAARDAGLSTGGSSTQIVPIILRDNEPTLAAADRMRADGMMVTAIRPPTVPRGQARLRLALSAAHDEHAIERLCAVLPALLDTAS</sequence>
<dbReference type="InterPro" id="IPR015424">
    <property type="entry name" value="PyrdxlP-dep_Trfase"/>
</dbReference>
<comment type="subunit">
    <text evidence="4">Homodimer.</text>
</comment>
<dbReference type="SUPFAM" id="SSF53383">
    <property type="entry name" value="PLP-dependent transferases"/>
    <property type="match status" value="1"/>
</dbReference>
<keyword evidence="6" id="KW-0808">Transferase</keyword>
<comment type="cofactor">
    <cofactor evidence="1 12">
        <name>pyridoxal 5'-phosphate</name>
        <dbReference type="ChEBI" id="CHEBI:597326"/>
    </cofactor>
</comment>
<dbReference type="PANTHER" id="PTHR13693">
    <property type="entry name" value="CLASS II AMINOTRANSFERASE/8-AMINO-7-OXONONANOATE SYNTHASE"/>
    <property type="match status" value="1"/>
</dbReference>
<accession>A0A850P577</accession>
<evidence type="ECO:0000313" key="14">
    <source>
        <dbReference type="EMBL" id="NVN39787.1"/>
    </source>
</evidence>
<evidence type="ECO:0000256" key="3">
    <source>
        <dbReference type="ARBA" id="ARBA00010008"/>
    </source>
</evidence>
<dbReference type="EC" id="2.3.1.47" evidence="5"/>
<evidence type="ECO:0000256" key="9">
    <source>
        <dbReference type="ARBA" id="ARBA00032610"/>
    </source>
</evidence>
<evidence type="ECO:0000256" key="5">
    <source>
        <dbReference type="ARBA" id="ARBA00013187"/>
    </source>
</evidence>
<feature type="domain" description="Aminotransferase class I/classII large" evidence="13">
    <location>
        <begin position="41"/>
        <end position="386"/>
    </location>
</feature>
<evidence type="ECO:0000256" key="8">
    <source>
        <dbReference type="ARBA" id="ARBA00022898"/>
    </source>
</evidence>
<comment type="pathway">
    <text evidence="2">Cofactor biosynthesis; biotin biosynthesis.</text>
</comment>
<dbReference type="InterPro" id="IPR050087">
    <property type="entry name" value="AON_synthase_class-II"/>
</dbReference>
<evidence type="ECO:0000256" key="4">
    <source>
        <dbReference type="ARBA" id="ARBA00011738"/>
    </source>
</evidence>
<dbReference type="InterPro" id="IPR015421">
    <property type="entry name" value="PyrdxlP-dep_Trfase_major"/>
</dbReference>
<evidence type="ECO:0000256" key="6">
    <source>
        <dbReference type="ARBA" id="ARBA00022679"/>
    </source>
</evidence>
<dbReference type="PROSITE" id="PS00599">
    <property type="entry name" value="AA_TRANSFER_CLASS_2"/>
    <property type="match status" value="1"/>
</dbReference>
<gene>
    <name evidence="14" type="ORF">HUK82_04300</name>
</gene>
<keyword evidence="7" id="KW-0093">Biotin biosynthesis</keyword>
<dbReference type="InterPro" id="IPR004839">
    <property type="entry name" value="Aminotransferase_I/II_large"/>
</dbReference>
<evidence type="ECO:0000256" key="11">
    <source>
        <dbReference type="ARBA" id="ARBA00047715"/>
    </source>
</evidence>
<dbReference type="GO" id="GO:0030170">
    <property type="term" value="F:pyridoxal phosphate binding"/>
    <property type="evidence" value="ECO:0007669"/>
    <property type="project" value="InterPro"/>
</dbReference>
<dbReference type="Gene3D" id="3.90.1150.10">
    <property type="entry name" value="Aspartate Aminotransferase, domain 1"/>
    <property type="match status" value="1"/>
</dbReference>
<dbReference type="InterPro" id="IPR015422">
    <property type="entry name" value="PyrdxlP-dep_Trfase_small"/>
</dbReference>
<comment type="catalytic activity">
    <reaction evidence="11">
        <text>6-carboxyhexanoyl-[ACP] + L-alanine + H(+) = (8S)-8-amino-7-oxononanoate + holo-[ACP] + CO2</text>
        <dbReference type="Rhea" id="RHEA:42288"/>
        <dbReference type="Rhea" id="RHEA-COMP:9685"/>
        <dbReference type="Rhea" id="RHEA-COMP:9955"/>
        <dbReference type="ChEBI" id="CHEBI:15378"/>
        <dbReference type="ChEBI" id="CHEBI:16526"/>
        <dbReference type="ChEBI" id="CHEBI:57972"/>
        <dbReference type="ChEBI" id="CHEBI:64479"/>
        <dbReference type="ChEBI" id="CHEBI:78846"/>
        <dbReference type="ChEBI" id="CHEBI:149468"/>
        <dbReference type="EC" id="2.3.1.47"/>
    </reaction>
</comment>
<name>A0A850P577_9PROT</name>
<dbReference type="Gene3D" id="3.40.640.10">
    <property type="entry name" value="Type I PLP-dependent aspartate aminotransferase-like (Major domain)"/>
    <property type="match status" value="1"/>
</dbReference>
<protein>
    <recommendedName>
        <fullName evidence="5">8-amino-7-oxononanoate synthase</fullName>
        <ecNumber evidence="5">2.3.1.47</ecNumber>
    </recommendedName>
    <alternativeName>
        <fullName evidence="9">7-keto-8-amino-pelargonic acid synthase</fullName>
    </alternativeName>
    <alternativeName>
        <fullName evidence="10">8-amino-7-ketopelargonate synthase</fullName>
    </alternativeName>
</protein>
<dbReference type="InterPro" id="IPR001917">
    <property type="entry name" value="Aminotrans_II_pyridoxalP_BS"/>
</dbReference>
<keyword evidence="15" id="KW-1185">Reference proteome</keyword>
<dbReference type="Proteomes" id="UP000585665">
    <property type="component" value="Unassembled WGS sequence"/>
</dbReference>
<dbReference type="RefSeq" id="WP_176612771.1">
    <property type="nucleotide sequence ID" value="NZ_JABXXR010000017.1"/>
</dbReference>